<dbReference type="Pfam" id="PF05239">
    <property type="entry name" value="PRC"/>
    <property type="match status" value="1"/>
</dbReference>
<dbReference type="Gene3D" id="2.30.30.240">
    <property type="entry name" value="PRC-barrel domain"/>
    <property type="match status" value="1"/>
</dbReference>
<protein>
    <submittedName>
        <fullName evidence="2">PRC-barrel domain containing protein</fullName>
    </submittedName>
</protein>
<dbReference type="InterPro" id="IPR027275">
    <property type="entry name" value="PRC-brl_dom"/>
</dbReference>
<dbReference type="PANTHER" id="PTHR36505:SF1">
    <property type="entry name" value="BLR1072 PROTEIN"/>
    <property type="match status" value="1"/>
</dbReference>
<keyword evidence="3" id="KW-1185">Reference proteome</keyword>
<dbReference type="Proteomes" id="UP001191082">
    <property type="component" value="Unassembled WGS sequence"/>
</dbReference>
<evidence type="ECO:0000259" key="1">
    <source>
        <dbReference type="Pfam" id="PF05239"/>
    </source>
</evidence>
<dbReference type="PANTHER" id="PTHR36505">
    <property type="entry name" value="BLR1072 PROTEIN"/>
    <property type="match status" value="1"/>
</dbReference>
<comment type="caution">
    <text evidence="2">The sequence shown here is derived from an EMBL/GenBank/DDBJ whole genome shotgun (WGS) entry which is preliminary data.</text>
</comment>
<dbReference type="InterPro" id="IPR011033">
    <property type="entry name" value="PRC_barrel-like_sf"/>
</dbReference>
<accession>A0ABY2XC58</accession>
<reference evidence="2 3" key="1">
    <citation type="submission" date="2019-05" db="EMBL/GenBank/DDBJ databases">
        <title>Marivita sp. nov. isolated from sea sediment.</title>
        <authorList>
            <person name="Kim W."/>
        </authorList>
    </citation>
    <scope>NUCLEOTIDE SEQUENCE [LARGE SCALE GENOMIC DNA]</scope>
    <source>
        <strain evidence="2 3">CAU 1492</strain>
    </source>
</reference>
<dbReference type="EMBL" id="VCPC01000002">
    <property type="protein sequence ID" value="TMV13600.1"/>
    <property type="molecule type" value="Genomic_DNA"/>
</dbReference>
<proteinExistence type="predicted"/>
<name>A0ABY2XC58_9RHOB</name>
<organism evidence="2 3">
    <name type="scientific">Arenibacterium halophilum</name>
    <dbReference type="NCBI Taxonomy" id="2583821"/>
    <lineage>
        <taxon>Bacteria</taxon>
        <taxon>Pseudomonadati</taxon>
        <taxon>Pseudomonadota</taxon>
        <taxon>Alphaproteobacteria</taxon>
        <taxon>Rhodobacterales</taxon>
        <taxon>Paracoccaceae</taxon>
        <taxon>Arenibacterium</taxon>
    </lineage>
</organism>
<gene>
    <name evidence="2" type="ORF">FGK64_12765</name>
</gene>
<evidence type="ECO:0000313" key="2">
    <source>
        <dbReference type="EMBL" id="TMV13600.1"/>
    </source>
</evidence>
<sequence>MTTMEYTSALVSSADVDGTNVYGNDGDKVGHIDHVMIDKKSGKVAYAVMHFGGFLGLGETQHPVPWDALKYDTSKEGYVTGITQDQLERAPTRDTNWQHDRDWEQRVHDHYAMPYYWI</sequence>
<dbReference type="RefSeq" id="WP_138864153.1">
    <property type="nucleotide sequence ID" value="NZ_VCPC01000002.1"/>
</dbReference>
<feature type="domain" description="PRC-barrel" evidence="1">
    <location>
        <begin position="13"/>
        <end position="78"/>
    </location>
</feature>
<evidence type="ECO:0000313" key="3">
    <source>
        <dbReference type="Proteomes" id="UP001191082"/>
    </source>
</evidence>
<dbReference type="SUPFAM" id="SSF50346">
    <property type="entry name" value="PRC-barrel domain"/>
    <property type="match status" value="1"/>
</dbReference>